<dbReference type="InParanoid" id="A0A078AMY1"/>
<dbReference type="InterPro" id="IPR018162">
    <property type="entry name" value="Ala-tRNA-ligase_IIc_anticod-bd"/>
</dbReference>
<keyword evidence="10" id="KW-0067">ATP-binding</keyword>
<dbReference type="SMART" id="SM00863">
    <property type="entry name" value="tRNA_SAD"/>
    <property type="match status" value="1"/>
</dbReference>
<dbReference type="SUPFAM" id="SSF50447">
    <property type="entry name" value="Translation proteins"/>
    <property type="match status" value="1"/>
</dbReference>
<protein>
    <recommendedName>
        <fullName evidence="3">Alanine--tRNA ligase</fullName>
        <ecNumber evidence="2">6.1.1.7</ecNumber>
    </recommendedName>
</protein>
<keyword evidence="7" id="KW-0479">Metal-binding</keyword>
<dbReference type="InterPro" id="IPR009000">
    <property type="entry name" value="Transl_B-barrel_sf"/>
</dbReference>
<dbReference type="SUPFAM" id="SSF55186">
    <property type="entry name" value="ThrRS/AlaRS common domain"/>
    <property type="match status" value="1"/>
</dbReference>
<dbReference type="InterPro" id="IPR022429">
    <property type="entry name" value="Ala-tRNA_lgiase_arc"/>
</dbReference>
<dbReference type="OMA" id="GFDMEME"/>
<dbReference type="EMBL" id="CCKQ01012119">
    <property type="protein sequence ID" value="CDW83730.1"/>
    <property type="molecule type" value="Genomic_DNA"/>
</dbReference>
<keyword evidence="13 15" id="KW-0030">Aminoacyl-tRNA synthetase</keyword>
<evidence type="ECO:0000256" key="8">
    <source>
        <dbReference type="ARBA" id="ARBA00022741"/>
    </source>
</evidence>
<dbReference type="Gene3D" id="2.40.30.130">
    <property type="match status" value="1"/>
</dbReference>
<keyword evidence="11" id="KW-0694">RNA-binding</keyword>
<name>A0A078AMY1_STYLE</name>
<evidence type="ECO:0000256" key="9">
    <source>
        <dbReference type="ARBA" id="ARBA00022833"/>
    </source>
</evidence>
<evidence type="ECO:0000259" key="14">
    <source>
        <dbReference type="PROSITE" id="PS50860"/>
    </source>
</evidence>
<dbReference type="Pfam" id="PF01411">
    <property type="entry name" value="tRNA-synt_2c"/>
    <property type="match status" value="1"/>
</dbReference>
<dbReference type="FunFam" id="3.30.54.20:FF:000004">
    <property type="entry name" value="Alanine--tRNA ligase"/>
    <property type="match status" value="1"/>
</dbReference>
<sequence length="971" mass="110942">MAQEEEKTVQCLTTKEIKALARPEFQKFPERFYPVETFKKLGFSRSQCPKCNNYYWRHSETRLTCGDSNCEGTYSFIGNGVGKGKHITYAEAWKGISKCGYKVIIGFEKSLTSARIPCTSIKRYPVVARWRNDVDYVAAGIFCFQPYCVTGELDPPANPLICPQFCVRFNDLDNIGITGRHYSGFIMLGIQVFNYPEKYTFFKDECVEFNYRWLTEELGIEPDEITFIEDVWAGGGNLGPSIEYFVRGLEVGNMVFMQYKTYHDGTREELQIKVIDVGIGLERIAWLYNGTPTSYVDTFHHSLEYLKGLLNIEINNEVWEKFGPYSCLLNIDEVEDVEKTWALLSEKIGVDVDTLKKAITPVKDLYIILDHTRSILMTITDGSLPANVGGGGNVRNILRRVFSILEKNDWWKQITMEQFLKIFEMHKIDFDGIYGKFPEYKSFDDIIKVEFDRWKNTDEVQRKNLEKILKAKKGKLDIDDWIVAMQSWGIPADRISEISGLPVPGDLYYRIAERQERIAKAPEVILYSTAHLPETDNLYYKDHNLFDFDAEVVDVFSNILDQNKRNILILNQSAVYPTSGGQQHDKGIVRIEGIDTTFHLVNAEKVGKVVLHILDQEIPGDNEALKGKKVKVEIDQVRRNQLRAHHTGTHIVFAACRKVLGPHVWQNGAKKTIDQAHLDITHFKSLSKDEEKAIENEANRIINNCHGINKYFMDKAEAEKKFGFHLYQGGIVPGNTLRVVNIEGVDTEACCGTHCDNTAEVGWIRLLKTQRISDGIVRLYYVAQERAIEVLNDEHQILIDLCSTWGVDQGSILSTATRFFNDYKKLSSTAKKQDQQILNLQMKYMLKDEGRVFFVRSEQPDPTIYFSFLPQFAEQMQQLGKGVVFLGSNFVLGLLGDPQLLQVPQVEDLCKEMSKKEVKKNTQDKVKFDFKIKGKKPVITTGVLQFSITGSDFNIDKLSEVLKAQGAIELE</sequence>
<dbReference type="InterPro" id="IPR018165">
    <property type="entry name" value="Ala-tRNA-synth_IIc_core"/>
</dbReference>
<evidence type="ECO:0000256" key="6">
    <source>
        <dbReference type="ARBA" id="ARBA00022598"/>
    </source>
</evidence>
<dbReference type="Pfam" id="PF07973">
    <property type="entry name" value="tRNA_SAD"/>
    <property type="match status" value="1"/>
</dbReference>
<dbReference type="FunCoup" id="A0A078AMY1">
    <property type="interactions" value="385"/>
</dbReference>
<dbReference type="PANTHER" id="PTHR11777:SF9">
    <property type="entry name" value="ALANINE--TRNA LIGASE, CYTOPLASMIC"/>
    <property type="match status" value="1"/>
</dbReference>
<dbReference type="GO" id="GO:0000049">
    <property type="term" value="F:tRNA binding"/>
    <property type="evidence" value="ECO:0007669"/>
    <property type="project" value="UniProtKB-KW"/>
</dbReference>
<evidence type="ECO:0000256" key="10">
    <source>
        <dbReference type="ARBA" id="ARBA00022840"/>
    </source>
</evidence>
<dbReference type="PROSITE" id="PS50860">
    <property type="entry name" value="AA_TRNA_LIGASE_II_ALA"/>
    <property type="match status" value="1"/>
</dbReference>
<evidence type="ECO:0000256" key="3">
    <source>
        <dbReference type="ARBA" id="ARBA00017959"/>
    </source>
</evidence>
<feature type="domain" description="Alanyl-transfer RNA synthetases family profile" evidence="14">
    <location>
        <begin position="107"/>
        <end position="793"/>
    </location>
</feature>
<dbReference type="GO" id="GO:0006419">
    <property type="term" value="P:alanyl-tRNA aminoacylation"/>
    <property type="evidence" value="ECO:0007669"/>
    <property type="project" value="InterPro"/>
</dbReference>
<dbReference type="GO" id="GO:0005739">
    <property type="term" value="C:mitochondrion"/>
    <property type="evidence" value="ECO:0007669"/>
    <property type="project" value="TreeGrafter"/>
</dbReference>
<evidence type="ECO:0000256" key="5">
    <source>
        <dbReference type="ARBA" id="ARBA00022555"/>
    </source>
</evidence>
<reference evidence="15 16" key="1">
    <citation type="submission" date="2014-06" db="EMBL/GenBank/DDBJ databases">
        <authorList>
            <person name="Swart Estienne"/>
        </authorList>
    </citation>
    <scope>NUCLEOTIDE SEQUENCE [LARGE SCALE GENOMIC DNA]</scope>
    <source>
        <strain evidence="15 16">130c</strain>
    </source>
</reference>
<organism evidence="15 16">
    <name type="scientific">Stylonychia lemnae</name>
    <name type="common">Ciliate</name>
    <dbReference type="NCBI Taxonomy" id="5949"/>
    <lineage>
        <taxon>Eukaryota</taxon>
        <taxon>Sar</taxon>
        <taxon>Alveolata</taxon>
        <taxon>Ciliophora</taxon>
        <taxon>Intramacronucleata</taxon>
        <taxon>Spirotrichea</taxon>
        <taxon>Stichotrichia</taxon>
        <taxon>Sporadotrichida</taxon>
        <taxon>Oxytrichidae</taxon>
        <taxon>Stylonychinae</taxon>
        <taxon>Stylonychia</taxon>
    </lineage>
</organism>
<dbReference type="InterPro" id="IPR012947">
    <property type="entry name" value="tRNA_SAD"/>
</dbReference>
<evidence type="ECO:0000313" key="15">
    <source>
        <dbReference type="EMBL" id="CDW83730.1"/>
    </source>
</evidence>
<dbReference type="HAMAP" id="MF_00036_A">
    <property type="entry name" value="Ala_tRNA_synth_A"/>
    <property type="match status" value="1"/>
</dbReference>
<dbReference type="SUPFAM" id="SSF55681">
    <property type="entry name" value="Class II aaRS and biotin synthetases"/>
    <property type="match status" value="1"/>
</dbReference>
<evidence type="ECO:0000313" key="16">
    <source>
        <dbReference type="Proteomes" id="UP000039865"/>
    </source>
</evidence>
<keyword evidence="4" id="KW-0963">Cytoplasm</keyword>
<dbReference type="InterPro" id="IPR045864">
    <property type="entry name" value="aa-tRNA-synth_II/BPL/LPL"/>
</dbReference>
<gene>
    <name evidence="15" type="primary">Contig8593.g9166</name>
    <name evidence="15" type="ORF">STYLEM_12779</name>
</gene>
<keyword evidence="8" id="KW-0547">Nucleotide-binding</keyword>
<evidence type="ECO:0000256" key="13">
    <source>
        <dbReference type="ARBA" id="ARBA00023146"/>
    </source>
</evidence>
<evidence type="ECO:0000256" key="7">
    <source>
        <dbReference type="ARBA" id="ARBA00022723"/>
    </source>
</evidence>
<evidence type="ECO:0000256" key="4">
    <source>
        <dbReference type="ARBA" id="ARBA00022490"/>
    </source>
</evidence>
<dbReference type="GO" id="GO:0002161">
    <property type="term" value="F:aminoacyl-tRNA deacylase activity"/>
    <property type="evidence" value="ECO:0007669"/>
    <property type="project" value="TreeGrafter"/>
</dbReference>
<comment type="similarity">
    <text evidence="1">Belongs to the class-II aminoacyl-tRNA synthetase family. Alax-L subfamily.</text>
</comment>
<evidence type="ECO:0000256" key="2">
    <source>
        <dbReference type="ARBA" id="ARBA00013168"/>
    </source>
</evidence>
<dbReference type="EC" id="6.1.1.7" evidence="2"/>
<keyword evidence="6" id="KW-0436">Ligase</keyword>
<dbReference type="PRINTS" id="PR00980">
    <property type="entry name" value="TRNASYNTHALA"/>
</dbReference>
<keyword evidence="5" id="KW-0820">tRNA-binding</keyword>
<dbReference type="GO" id="GO:0005524">
    <property type="term" value="F:ATP binding"/>
    <property type="evidence" value="ECO:0007669"/>
    <property type="project" value="UniProtKB-KW"/>
</dbReference>
<evidence type="ECO:0000256" key="12">
    <source>
        <dbReference type="ARBA" id="ARBA00022917"/>
    </source>
</evidence>
<dbReference type="Gene3D" id="3.30.980.10">
    <property type="entry name" value="Threonyl-trna Synthetase, Chain A, domain 2"/>
    <property type="match status" value="1"/>
</dbReference>
<dbReference type="Gene3D" id="3.30.930.10">
    <property type="entry name" value="Bira Bifunctional Protein, Domain 2"/>
    <property type="match status" value="1"/>
</dbReference>
<dbReference type="InterPro" id="IPR018163">
    <property type="entry name" value="Thr/Ala-tRNA-synth_IIc_edit"/>
</dbReference>
<dbReference type="FunFam" id="3.30.980.10:FF:000004">
    <property type="entry name" value="Alanine--tRNA ligase, cytoplasmic"/>
    <property type="match status" value="1"/>
</dbReference>
<keyword evidence="16" id="KW-1185">Reference proteome</keyword>
<dbReference type="GO" id="GO:0004813">
    <property type="term" value="F:alanine-tRNA ligase activity"/>
    <property type="evidence" value="ECO:0007669"/>
    <property type="project" value="UniProtKB-EC"/>
</dbReference>
<dbReference type="Proteomes" id="UP000039865">
    <property type="component" value="Unassembled WGS sequence"/>
</dbReference>
<evidence type="ECO:0000256" key="11">
    <source>
        <dbReference type="ARBA" id="ARBA00022884"/>
    </source>
</evidence>
<keyword evidence="12" id="KW-0648">Protein biosynthesis</keyword>
<dbReference type="PANTHER" id="PTHR11777">
    <property type="entry name" value="ALANYL-TRNA SYNTHETASE"/>
    <property type="match status" value="1"/>
</dbReference>
<dbReference type="InterPro" id="IPR050058">
    <property type="entry name" value="Ala-tRNA_ligase"/>
</dbReference>
<dbReference type="InterPro" id="IPR018164">
    <property type="entry name" value="Ala-tRNA-synth_IIc_N"/>
</dbReference>
<proteinExistence type="inferred from homology"/>
<evidence type="ECO:0000256" key="1">
    <source>
        <dbReference type="ARBA" id="ARBA00008429"/>
    </source>
</evidence>
<dbReference type="SUPFAM" id="SSF101353">
    <property type="entry name" value="Putative anticodon-binding domain of alanyl-tRNA synthetase (AlaRS)"/>
    <property type="match status" value="1"/>
</dbReference>
<dbReference type="Gene3D" id="3.30.54.20">
    <property type="match status" value="1"/>
</dbReference>
<keyword evidence="9" id="KW-0862">Zinc</keyword>
<dbReference type="OrthoDB" id="2423964at2759"/>
<dbReference type="AlphaFoldDB" id="A0A078AMY1"/>
<dbReference type="GO" id="GO:0046872">
    <property type="term" value="F:metal ion binding"/>
    <property type="evidence" value="ECO:0007669"/>
    <property type="project" value="UniProtKB-KW"/>
</dbReference>
<dbReference type="InterPro" id="IPR002318">
    <property type="entry name" value="Ala-tRNA-lgiase_IIc"/>
</dbReference>
<dbReference type="FunFam" id="3.30.930.10:FF:000056">
    <property type="entry name" value="Alanine--tRNA ligase"/>
    <property type="match status" value="1"/>
</dbReference>
<accession>A0A078AMY1</accession>